<reference evidence="2 4" key="2">
    <citation type="journal article" date="2016" name="Front. Microbiol.">
        <title>Industrial Acetogenic Biocatalysts: A Comparative Metabolic and Genomic Analysis.</title>
        <authorList>
            <person name="Bengelsdorf F."/>
            <person name="Poehlein A."/>
            <person name="Sonja S."/>
            <person name="Erz C."/>
            <person name="Hummel T."/>
            <person name="Hoffmeister S."/>
            <person name="Daniel R."/>
            <person name="Durre P."/>
        </authorList>
    </citation>
    <scope>NUCLEOTIDE SEQUENCE [LARGE SCALE GENOMIC DNA]</scope>
    <source>
        <strain evidence="2 4">PTA-10522</strain>
    </source>
</reference>
<evidence type="ECO:0000313" key="2">
    <source>
        <dbReference type="EMBL" id="OBR96293.1"/>
    </source>
</evidence>
<gene>
    <name evidence="2" type="ORF">CLCOS_09910</name>
    <name evidence="1" type="ORF">WX73_04254</name>
</gene>
<dbReference type="Proteomes" id="UP000093694">
    <property type="component" value="Unassembled WGS sequence"/>
</dbReference>
<evidence type="ECO:0000313" key="4">
    <source>
        <dbReference type="Proteomes" id="UP000093694"/>
    </source>
</evidence>
<dbReference type="PATRIC" id="fig|1705578.3.peg.4367"/>
<reference evidence="1 3" key="1">
    <citation type="journal article" date="2015" name="Biotechnol. Bioeng.">
        <title>Genome sequence and phenotypic characterization of Caulobacter segnis.</title>
        <authorList>
            <person name="Patel S."/>
            <person name="Fletcher B."/>
            <person name="Scott D.C."/>
            <person name="Ely B."/>
        </authorList>
    </citation>
    <scope>NUCLEOTIDE SEQUENCE [LARGE SCALE GENOMIC DNA]</scope>
    <source>
        <strain evidence="1 3">PS02</strain>
    </source>
</reference>
<dbReference type="EMBL" id="LITQ01000012">
    <property type="protein sequence ID" value="OAA93504.1"/>
    <property type="molecule type" value="Genomic_DNA"/>
</dbReference>
<dbReference type="Proteomes" id="UP000077384">
    <property type="component" value="Unassembled WGS sequence"/>
</dbReference>
<comment type="caution">
    <text evidence="1">The sequence shown here is derived from an EMBL/GenBank/DDBJ whole genome shotgun (WGS) entry which is preliminary data.</text>
</comment>
<proteinExistence type="predicted"/>
<evidence type="ECO:0000313" key="3">
    <source>
        <dbReference type="Proteomes" id="UP000077384"/>
    </source>
</evidence>
<dbReference type="AlphaFoldDB" id="A0A166TCH1"/>
<keyword evidence="4" id="KW-1185">Reference proteome</keyword>
<protein>
    <submittedName>
        <fullName evidence="1">Uncharacterized protein</fullName>
    </submittedName>
</protein>
<evidence type="ECO:0000313" key="1">
    <source>
        <dbReference type="EMBL" id="OAA93504.1"/>
    </source>
</evidence>
<sequence length="29" mass="3524">MVSNKIVRLQKIDEEGSREIYLNNFIVWE</sequence>
<name>A0A166TCH1_9CLOT</name>
<dbReference type="EMBL" id="LROR01000034">
    <property type="protein sequence ID" value="OBR96293.1"/>
    <property type="molecule type" value="Genomic_DNA"/>
</dbReference>
<organism evidence="1 3">
    <name type="scientific">Clostridium coskatii</name>
    <dbReference type="NCBI Taxonomy" id="1705578"/>
    <lineage>
        <taxon>Bacteria</taxon>
        <taxon>Bacillati</taxon>
        <taxon>Bacillota</taxon>
        <taxon>Clostridia</taxon>
        <taxon>Eubacteriales</taxon>
        <taxon>Clostridiaceae</taxon>
        <taxon>Clostridium</taxon>
    </lineage>
</organism>
<accession>A0A166TCH1</accession>